<proteinExistence type="predicted"/>
<reference evidence="1" key="1">
    <citation type="submission" date="2021-10" db="EMBL/GenBank/DDBJ databases">
        <title>Tropical sea cucumber genome reveals ecological adaptation and Cuvierian tubules defense mechanism.</title>
        <authorList>
            <person name="Chen T."/>
        </authorList>
    </citation>
    <scope>NUCLEOTIDE SEQUENCE</scope>
    <source>
        <strain evidence="1">Nanhai2018</strain>
        <tissue evidence="1">Muscle</tissue>
    </source>
</reference>
<keyword evidence="2" id="KW-1185">Reference proteome</keyword>
<organism evidence="1 2">
    <name type="scientific">Holothuria leucospilota</name>
    <name type="common">Black long sea cucumber</name>
    <name type="synonym">Mertensiothuria leucospilota</name>
    <dbReference type="NCBI Taxonomy" id="206669"/>
    <lineage>
        <taxon>Eukaryota</taxon>
        <taxon>Metazoa</taxon>
        <taxon>Echinodermata</taxon>
        <taxon>Eleutherozoa</taxon>
        <taxon>Echinozoa</taxon>
        <taxon>Holothuroidea</taxon>
        <taxon>Aspidochirotacea</taxon>
        <taxon>Aspidochirotida</taxon>
        <taxon>Holothuriidae</taxon>
        <taxon>Holothuria</taxon>
    </lineage>
</organism>
<dbReference type="Proteomes" id="UP001152320">
    <property type="component" value="Chromosome 5"/>
</dbReference>
<name>A0A9Q1HCR4_HOLLE</name>
<comment type="caution">
    <text evidence="1">The sequence shown here is derived from an EMBL/GenBank/DDBJ whole genome shotgun (WGS) entry which is preliminary data.</text>
</comment>
<protein>
    <submittedName>
        <fullName evidence="1">Uncharacterized protein</fullName>
    </submittedName>
</protein>
<sequence>MIPTEFTKRILQSQTLPQLAHFKSITKEWGGCVNHLRGSFVYQTLIVNGSSDKHIKP</sequence>
<evidence type="ECO:0000313" key="1">
    <source>
        <dbReference type="EMBL" id="KAJ8041250.1"/>
    </source>
</evidence>
<evidence type="ECO:0000313" key="2">
    <source>
        <dbReference type="Proteomes" id="UP001152320"/>
    </source>
</evidence>
<accession>A0A9Q1HCR4</accession>
<dbReference type="AlphaFoldDB" id="A0A9Q1HCR4"/>
<gene>
    <name evidence="1" type="ORF">HOLleu_12015</name>
</gene>
<dbReference type="EMBL" id="JAIZAY010000005">
    <property type="protein sequence ID" value="KAJ8041250.1"/>
    <property type="molecule type" value="Genomic_DNA"/>
</dbReference>